<evidence type="ECO:0000259" key="8">
    <source>
        <dbReference type="PROSITE" id="PS51294"/>
    </source>
</evidence>
<keyword evidence="10" id="KW-1185">Reference proteome</keyword>
<dbReference type="Pfam" id="PF00249">
    <property type="entry name" value="Myb_DNA-binding"/>
    <property type="match status" value="2"/>
</dbReference>
<feature type="compositionally biased region" description="Low complexity" evidence="6">
    <location>
        <begin position="217"/>
        <end position="227"/>
    </location>
</feature>
<dbReference type="PANTHER" id="PTHR47999">
    <property type="entry name" value="TRANSCRIPTION FACTOR MYB8-RELATED-RELATED"/>
    <property type="match status" value="1"/>
</dbReference>
<feature type="domain" description="Myb-like" evidence="7">
    <location>
        <begin position="62"/>
        <end position="112"/>
    </location>
</feature>
<feature type="domain" description="HTH myb-type" evidence="8">
    <location>
        <begin position="9"/>
        <end position="61"/>
    </location>
</feature>
<evidence type="ECO:0000256" key="3">
    <source>
        <dbReference type="ARBA" id="ARBA00023125"/>
    </source>
</evidence>
<gene>
    <name evidence="9" type="ORF">SAY86_019269</name>
</gene>
<dbReference type="GO" id="GO:0003677">
    <property type="term" value="F:DNA binding"/>
    <property type="evidence" value="ECO:0007669"/>
    <property type="project" value="UniProtKB-KW"/>
</dbReference>
<feature type="domain" description="HTH myb-type" evidence="8">
    <location>
        <begin position="62"/>
        <end position="116"/>
    </location>
</feature>
<dbReference type="Proteomes" id="UP001346149">
    <property type="component" value="Unassembled WGS sequence"/>
</dbReference>
<dbReference type="EMBL" id="JAXQNO010000011">
    <property type="protein sequence ID" value="KAK4787950.1"/>
    <property type="molecule type" value="Genomic_DNA"/>
</dbReference>
<evidence type="ECO:0000313" key="9">
    <source>
        <dbReference type="EMBL" id="KAK4787950.1"/>
    </source>
</evidence>
<dbReference type="SUPFAM" id="SSF46689">
    <property type="entry name" value="Homeodomain-like"/>
    <property type="match status" value="1"/>
</dbReference>
<dbReference type="SMART" id="SM00717">
    <property type="entry name" value="SANT"/>
    <property type="match status" value="2"/>
</dbReference>
<comment type="caution">
    <text evidence="9">The sequence shown here is derived from an EMBL/GenBank/DDBJ whole genome shotgun (WGS) entry which is preliminary data.</text>
</comment>
<evidence type="ECO:0000256" key="2">
    <source>
        <dbReference type="ARBA" id="ARBA00023015"/>
    </source>
</evidence>
<evidence type="ECO:0000256" key="4">
    <source>
        <dbReference type="ARBA" id="ARBA00023163"/>
    </source>
</evidence>
<accession>A0AAN7LLK0</accession>
<keyword evidence="2" id="KW-0805">Transcription regulation</keyword>
<evidence type="ECO:0000256" key="6">
    <source>
        <dbReference type="SAM" id="MobiDB-lite"/>
    </source>
</evidence>
<dbReference type="FunFam" id="1.10.10.60:FF:000121">
    <property type="entry name" value="Myb transcription factor"/>
    <property type="match status" value="1"/>
</dbReference>
<feature type="compositionally biased region" description="Polar residues" evidence="6">
    <location>
        <begin position="200"/>
        <end position="216"/>
    </location>
</feature>
<name>A0AAN7LLK0_TRANT</name>
<evidence type="ECO:0000256" key="1">
    <source>
        <dbReference type="ARBA" id="ARBA00004123"/>
    </source>
</evidence>
<organism evidence="9 10">
    <name type="scientific">Trapa natans</name>
    <name type="common">Water chestnut</name>
    <dbReference type="NCBI Taxonomy" id="22666"/>
    <lineage>
        <taxon>Eukaryota</taxon>
        <taxon>Viridiplantae</taxon>
        <taxon>Streptophyta</taxon>
        <taxon>Embryophyta</taxon>
        <taxon>Tracheophyta</taxon>
        <taxon>Spermatophyta</taxon>
        <taxon>Magnoliopsida</taxon>
        <taxon>eudicotyledons</taxon>
        <taxon>Gunneridae</taxon>
        <taxon>Pentapetalae</taxon>
        <taxon>rosids</taxon>
        <taxon>malvids</taxon>
        <taxon>Myrtales</taxon>
        <taxon>Lythraceae</taxon>
        <taxon>Trapa</taxon>
    </lineage>
</organism>
<feature type="region of interest" description="Disordered" evidence="6">
    <location>
        <begin position="141"/>
        <end position="227"/>
    </location>
</feature>
<dbReference type="PANTHER" id="PTHR47999:SF96">
    <property type="entry name" value="TRANSCRIPTION REPRESSOR MYB6-LIKE"/>
    <property type="match status" value="1"/>
</dbReference>
<dbReference type="InterPro" id="IPR009057">
    <property type="entry name" value="Homeodomain-like_sf"/>
</dbReference>
<dbReference type="Gene3D" id="1.10.10.60">
    <property type="entry name" value="Homeodomain-like"/>
    <property type="match status" value="2"/>
</dbReference>
<dbReference type="InterPro" id="IPR017930">
    <property type="entry name" value="Myb_dom"/>
</dbReference>
<feature type="compositionally biased region" description="Low complexity" evidence="6">
    <location>
        <begin position="176"/>
        <end position="191"/>
    </location>
</feature>
<sequence length="393" mass="42707">MGRAPCCEKVGLKRGRWTEEEDEILTKYILANGEGSWRSLPKNAGLLRCGKSCRLRWVNYLRTDVKRGNISSEEESIIINLHATLGNRWSVIASKLPGRTDNEIKNYWNSHLRRRVDSVRKVAVVDAALLALIESVKAEVPSEKKEGRIGRRGKGKDDRTITVSNKGVGISTGNESASDSQSRSRVSNSSSLDVGKVIAMQSSSMSTDNDHSTTTANGESKNNNNGGSSNECINDSCMACPGGSVKGTEDIGPLEGIDEEMLSAFNEFMDSSALLLVDDAVNEGDDCNLVNFYNAPLSPGNYISSSSTGLEEAHYLGGLSCLSANSPSQVEIGAMSKWHLESGVNVGCGEGEQMFSWLWEDDNDMEHCERETLGGVMDTEKGDQMVSWLLSED</sequence>
<dbReference type="GO" id="GO:0005634">
    <property type="term" value="C:nucleus"/>
    <property type="evidence" value="ECO:0007669"/>
    <property type="project" value="UniProtKB-SubCell"/>
</dbReference>
<dbReference type="CDD" id="cd00167">
    <property type="entry name" value="SANT"/>
    <property type="match status" value="2"/>
</dbReference>
<keyword evidence="4" id="KW-0804">Transcription</keyword>
<dbReference type="InterPro" id="IPR015495">
    <property type="entry name" value="Myb_TF_plants"/>
</dbReference>
<keyword evidence="5" id="KW-0539">Nucleus</keyword>
<dbReference type="PROSITE" id="PS51294">
    <property type="entry name" value="HTH_MYB"/>
    <property type="match status" value="2"/>
</dbReference>
<dbReference type="PROSITE" id="PS50090">
    <property type="entry name" value="MYB_LIKE"/>
    <property type="match status" value="2"/>
</dbReference>
<feature type="domain" description="Myb-like" evidence="7">
    <location>
        <begin position="9"/>
        <end position="61"/>
    </location>
</feature>
<feature type="compositionally biased region" description="Polar residues" evidence="6">
    <location>
        <begin position="161"/>
        <end position="175"/>
    </location>
</feature>
<dbReference type="InterPro" id="IPR001005">
    <property type="entry name" value="SANT/Myb"/>
</dbReference>
<keyword evidence="3" id="KW-0238">DNA-binding</keyword>
<evidence type="ECO:0000259" key="7">
    <source>
        <dbReference type="PROSITE" id="PS50090"/>
    </source>
</evidence>
<proteinExistence type="predicted"/>
<protein>
    <submittedName>
        <fullName evidence="9">Uncharacterized protein</fullName>
    </submittedName>
</protein>
<feature type="compositionally biased region" description="Basic and acidic residues" evidence="6">
    <location>
        <begin position="141"/>
        <end position="160"/>
    </location>
</feature>
<dbReference type="AlphaFoldDB" id="A0AAN7LLK0"/>
<evidence type="ECO:0000313" key="10">
    <source>
        <dbReference type="Proteomes" id="UP001346149"/>
    </source>
</evidence>
<evidence type="ECO:0000256" key="5">
    <source>
        <dbReference type="ARBA" id="ARBA00023242"/>
    </source>
</evidence>
<comment type="subcellular location">
    <subcellularLocation>
        <location evidence="1">Nucleus</location>
    </subcellularLocation>
</comment>
<reference evidence="9 10" key="1">
    <citation type="journal article" date="2023" name="Hortic Res">
        <title>Pangenome of water caltrop reveals structural variations and asymmetric subgenome divergence after allopolyploidization.</title>
        <authorList>
            <person name="Zhang X."/>
            <person name="Chen Y."/>
            <person name="Wang L."/>
            <person name="Yuan Y."/>
            <person name="Fang M."/>
            <person name="Shi L."/>
            <person name="Lu R."/>
            <person name="Comes H.P."/>
            <person name="Ma Y."/>
            <person name="Chen Y."/>
            <person name="Huang G."/>
            <person name="Zhou Y."/>
            <person name="Zheng Z."/>
            <person name="Qiu Y."/>
        </authorList>
    </citation>
    <scope>NUCLEOTIDE SEQUENCE [LARGE SCALE GENOMIC DNA]</scope>
    <source>
        <strain evidence="9">F231</strain>
    </source>
</reference>